<protein>
    <submittedName>
        <fullName evidence="2">Translocation protein TolB</fullName>
    </submittedName>
</protein>
<dbReference type="EMBL" id="FAXN01000059">
    <property type="protein sequence ID" value="CUV66075.1"/>
    <property type="molecule type" value="Genomic_DNA"/>
</dbReference>
<evidence type="ECO:0000313" key="2">
    <source>
        <dbReference type="EMBL" id="CUV66075.1"/>
    </source>
</evidence>
<dbReference type="PANTHER" id="PTHR36842">
    <property type="entry name" value="PROTEIN TOLB HOMOLOG"/>
    <property type="match status" value="1"/>
</dbReference>
<dbReference type="Gene3D" id="2.120.10.30">
    <property type="entry name" value="TolB, C-terminal domain"/>
    <property type="match status" value="1"/>
</dbReference>
<comment type="similarity">
    <text evidence="1">Belongs to the TolB family.</text>
</comment>
<evidence type="ECO:0000256" key="1">
    <source>
        <dbReference type="ARBA" id="ARBA00009820"/>
    </source>
</evidence>
<reference evidence="2" key="1">
    <citation type="submission" date="2015-11" db="EMBL/GenBank/DDBJ databases">
        <authorList>
            <person name="Zhang Y."/>
            <person name="Guo Z."/>
        </authorList>
    </citation>
    <scope>NUCLEOTIDE SEQUENCE</scope>
    <source>
        <strain evidence="2">BN30871</strain>
    </source>
</reference>
<dbReference type="NCBIfam" id="NF003124">
    <property type="entry name" value="PRK04043.1"/>
    <property type="match status" value="1"/>
</dbReference>
<name>A0A0S4XP47_9BACT</name>
<dbReference type="PANTHER" id="PTHR36842:SF1">
    <property type="entry name" value="PROTEIN TOLB"/>
    <property type="match status" value="1"/>
</dbReference>
<organism evidence="2">
    <name type="scientific">Sulfurovum sp. enrichment culture clone C5</name>
    <dbReference type="NCBI Taxonomy" id="497650"/>
    <lineage>
        <taxon>Bacteria</taxon>
        <taxon>Pseudomonadati</taxon>
        <taxon>Campylobacterota</taxon>
        <taxon>Epsilonproteobacteria</taxon>
        <taxon>Campylobacterales</taxon>
        <taxon>Sulfurovaceae</taxon>
        <taxon>Sulfurovum</taxon>
        <taxon>environmental samples</taxon>
    </lineage>
</organism>
<gene>
    <name evidence="2" type="primary">tolB</name>
    <name evidence="2" type="ORF">BN3087_570047</name>
</gene>
<sequence length="405" mass="45511">MRYIYILFFILTIMRGESDVSLTIKKNVGSKTNISIENTSNGLTTALAQKSFVLFKDDLTLSGNFDVNENMNQINNSDRYVLKYNLSNSSGANLVVSLFNNDNSSLLFQKNYNISSFDKYPFLIHKSISDINKFLGYGSMDWINRLVLMSRYTGSGKSEIVLSDYTFTYKKAIVTGGLNLFPKWANKSQTSFYYTSMSGSLPTIYEYNLNSGIKNYITSGEGMLVCSDVGSNGTKMLLTMSPEGQPDVYEFDKITKTAKRLTDFGGIDVSGQYLNGEKEIVFVSNRLGYPNIFKKYVDSPSVSQVVFKGRENNSCDTRGNKIVYSSRESKNMFGSNTFNIYMISNSSTLPLTSNGENQFPRFSDDGEVVMYIRQANGNSYAGFVNPKTNQNKLFIINSKVQSIDW</sequence>
<accession>A0A0S4XP47</accession>
<proteinExistence type="inferred from homology"/>
<dbReference type="AlphaFoldDB" id="A0A0S4XP47"/>
<dbReference type="Pfam" id="PF07676">
    <property type="entry name" value="PD40"/>
    <property type="match status" value="1"/>
</dbReference>
<dbReference type="InterPro" id="IPR011042">
    <property type="entry name" value="6-blade_b-propeller_TolB-like"/>
</dbReference>
<dbReference type="InterPro" id="IPR011659">
    <property type="entry name" value="WD40"/>
</dbReference>
<dbReference type="SUPFAM" id="SSF69304">
    <property type="entry name" value="Tricorn protease N-terminal domain"/>
    <property type="match status" value="1"/>
</dbReference>